<dbReference type="STRING" id="392484.LP43_0731"/>
<evidence type="ECO:0000259" key="1">
    <source>
        <dbReference type="Pfam" id="PF13439"/>
    </source>
</evidence>
<evidence type="ECO:0000313" key="2">
    <source>
        <dbReference type="EMBL" id="KGM07123.1"/>
    </source>
</evidence>
<evidence type="ECO:0000313" key="3">
    <source>
        <dbReference type="Proteomes" id="UP000029999"/>
    </source>
</evidence>
<dbReference type="Gene3D" id="3.40.50.2000">
    <property type="entry name" value="Glycogen Phosphorylase B"/>
    <property type="match status" value="2"/>
</dbReference>
<dbReference type="InterPro" id="IPR028098">
    <property type="entry name" value="Glyco_trans_4-like_N"/>
</dbReference>
<dbReference type="SUPFAM" id="SSF53756">
    <property type="entry name" value="UDP-Glycosyltransferase/glycogen phosphorylase"/>
    <property type="match status" value="1"/>
</dbReference>
<organism evidence="2 3">
    <name type="scientific">Methylophaga thiooxydans</name>
    <dbReference type="NCBI Taxonomy" id="392484"/>
    <lineage>
        <taxon>Bacteria</taxon>
        <taxon>Pseudomonadati</taxon>
        <taxon>Pseudomonadota</taxon>
        <taxon>Gammaproteobacteria</taxon>
        <taxon>Thiotrichales</taxon>
        <taxon>Piscirickettsiaceae</taxon>
        <taxon>Methylophaga</taxon>
    </lineage>
</organism>
<protein>
    <submittedName>
        <fullName evidence="2">Glycosyltransferase</fullName>
    </submittedName>
</protein>
<dbReference type="Proteomes" id="UP000029999">
    <property type="component" value="Unassembled WGS sequence"/>
</dbReference>
<dbReference type="InterPro" id="IPR050194">
    <property type="entry name" value="Glycosyltransferase_grp1"/>
</dbReference>
<dbReference type="PANTHER" id="PTHR45947:SF3">
    <property type="entry name" value="SULFOQUINOVOSYL TRANSFERASE SQD2"/>
    <property type="match status" value="1"/>
</dbReference>
<dbReference type="GO" id="GO:0016757">
    <property type="term" value="F:glycosyltransferase activity"/>
    <property type="evidence" value="ECO:0007669"/>
    <property type="project" value="TreeGrafter"/>
</dbReference>
<keyword evidence="2" id="KW-0808">Transferase</keyword>
<dbReference type="CDD" id="cd03814">
    <property type="entry name" value="GT4-like"/>
    <property type="match status" value="1"/>
</dbReference>
<gene>
    <name evidence="2" type="ORF">LP43_0731</name>
</gene>
<sequence>MNIVIITDAWEPQVNGVVRTLKQTRRHLIELGHTVHLITPENFKTVPCPSYPSIRLAVLPGRKVRKMLTELNANAVHIATEGPLGSAARRWCIKNNIHFTTSYHTQFPEYLRLRAPIPLSWSYRWFRNFHGAAVRTLVPTESQKQRLLDNGFEHVEVWGRGVDTTIFTPDNPQQLNLLGPVMLNMGRVAVEKNIEAFLDLDLPGSKVVVGDGPDLEQLKQRYPDVLFTGAKFGKELASFVAAADVFVFPSKTDTFGLVLLEAMACGVPVAAYPVTGPADVVQDGVTGCLNADLKQAVLAAQDIDTKRCIEYAHNNSWLACTQVFANYMYDNHDADNSQDRAITNQAFWCL</sequence>
<comment type="caution">
    <text evidence="2">The sequence shown here is derived from an EMBL/GenBank/DDBJ whole genome shotgun (WGS) entry which is preliminary data.</text>
</comment>
<dbReference type="RefSeq" id="WP_036312200.1">
    <property type="nucleotide sequence ID" value="NZ_JRQD01000002.1"/>
</dbReference>
<dbReference type="Pfam" id="PF13439">
    <property type="entry name" value="Glyco_transf_4"/>
    <property type="match status" value="1"/>
</dbReference>
<proteinExistence type="predicted"/>
<dbReference type="EMBL" id="JRQD01000002">
    <property type="protein sequence ID" value="KGM07123.1"/>
    <property type="molecule type" value="Genomic_DNA"/>
</dbReference>
<dbReference type="Pfam" id="PF13692">
    <property type="entry name" value="Glyco_trans_1_4"/>
    <property type="match status" value="1"/>
</dbReference>
<dbReference type="AlphaFoldDB" id="A0A0A0BF15"/>
<dbReference type="PANTHER" id="PTHR45947">
    <property type="entry name" value="SULFOQUINOVOSYL TRANSFERASE SQD2"/>
    <property type="match status" value="1"/>
</dbReference>
<accession>A0A0A0BF15</accession>
<reference evidence="2 3" key="1">
    <citation type="submission" date="2014-09" db="EMBL/GenBank/DDBJ databases">
        <authorList>
            <person name="Grob C."/>
            <person name="Taubert M."/>
            <person name="Howat A.M."/>
            <person name="Burns O.J."/>
            <person name="Dixon J.L."/>
            <person name="Chen Y."/>
            <person name="Murrell J.C."/>
        </authorList>
    </citation>
    <scope>NUCLEOTIDE SEQUENCE [LARGE SCALE GENOMIC DNA]</scope>
    <source>
        <strain evidence="2">L4</strain>
    </source>
</reference>
<name>A0A0A0BF15_9GAMM</name>
<feature type="domain" description="Glycosyltransferase subfamily 4-like N-terminal" evidence="1">
    <location>
        <begin position="14"/>
        <end position="165"/>
    </location>
</feature>